<evidence type="ECO:0000313" key="2">
    <source>
        <dbReference type="Proteomes" id="UP001140096"/>
    </source>
</evidence>
<dbReference type="EMBL" id="JANBUP010000431">
    <property type="protein sequence ID" value="KAJ2811477.1"/>
    <property type="molecule type" value="Genomic_DNA"/>
</dbReference>
<proteinExistence type="predicted"/>
<accession>A0ACC1LL66</accession>
<comment type="caution">
    <text evidence="1">The sequence shown here is derived from an EMBL/GenBank/DDBJ whole genome shotgun (WGS) entry which is preliminary data.</text>
</comment>
<organism evidence="1 2">
    <name type="scientific">Coemansia furcata</name>
    <dbReference type="NCBI Taxonomy" id="417177"/>
    <lineage>
        <taxon>Eukaryota</taxon>
        <taxon>Fungi</taxon>
        <taxon>Fungi incertae sedis</taxon>
        <taxon>Zoopagomycota</taxon>
        <taxon>Kickxellomycotina</taxon>
        <taxon>Kickxellomycetes</taxon>
        <taxon>Kickxellales</taxon>
        <taxon>Kickxellaceae</taxon>
        <taxon>Coemansia</taxon>
    </lineage>
</organism>
<sequence length="358" mass="37777">MATVGVTQQSLTQQRGQQYQSASVRSVSTVSTASTATNETSWVGGKKRDWDNAFISKYQEFEATLQENDRWLALYWQSIAGVKDTKRPNVAITEALKASSARRRGRPRMDVRDVFNVGGTTMTLSPVGSRFNTASSWSLRVGKRRSSGGSQFGGTQGNTLNMAMAQMAMMPPRSPFLTNVAQTTVDSPLARSNSAAAKTAAAVKRLQAMATAPPAAAAPPVMLSPPLSGESQETLLPADEERSPVRAAQLLAPVAAAASTRFAGAPAVAAASTRFTGAPVPTLRDMLLLNHRPAAAGAGAGASKPPALELHRPRLRTLSSHSSGPSSPEPSAQPSAVVVASEAELTKSEEDVRERLQR</sequence>
<evidence type="ECO:0000313" key="1">
    <source>
        <dbReference type="EMBL" id="KAJ2811477.1"/>
    </source>
</evidence>
<protein>
    <submittedName>
        <fullName evidence="1">Uncharacterized protein</fullName>
    </submittedName>
</protein>
<reference evidence="1" key="1">
    <citation type="submission" date="2022-07" db="EMBL/GenBank/DDBJ databases">
        <title>Phylogenomic reconstructions and comparative analyses of Kickxellomycotina fungi.</title>
        <authorList>
            <person name="Reynolds N.K."/>
            <person name="Stajich J.E."/>
            <person name="Barry K."/>
            <person name="Grigoriev I.V."/>
            <person name="Crous P."/>
            <person name="Smith M.E."/>
        </authorList>
    </citation>
    <scope>NUCLEOTIDE SEQUENCE</scope>
    <source>
        <strain evidence="1">CBS 102833</strain>
    </source>
</reference>
<dbReference type="Proteomes" id="UP001140096">
    <property type="component" value="Unassembled WGS sequence"/>
</dbReference>
<name>A0ACC1LL66_9FUNG</name>
<gene>
    <name evidence="1" type="ORF">H4S07_002041</name>
</gene>
<keyword evidence="2" id="KW-1185">Reference proteome</keyword>
<feature type="non-terminal residue" evidence="1">
    <location>
        <position position="358"/>
    </location>
</feature>